<keyword evidence="2" id="KW-1185">Reference proteome</keyword>
<proteinExistence type="predicted"/>
<gene>
    <name evidence="1" type="ORF">SPMU_22920</name>
</gene>
<dbReference type="AlphaFoldDB" id="A0A245ZJE8"/>
<evidence type="ECO:0000313" key="1">
    <source>
        <dbReference type="EMBL" id="OWK29870.1"/>
    </source>
</evidence>
<reference evidence="1 2" key="1">
    <citation type="submission" date="2017-03" db="EMBL/GenBank/DDBJ databases">
        <title>Genome sequence of Sphingomonas mucosissima DSM 17494.</title>
        <authorList>
            <person name="Poehlein A."/>
            <person name="Wuebbeler J.H."/>
            <person name="Steinbuechel A."/>
            <person name="Daniel R."/>
        </authorList>
    </citation>
    <scope>NUCLEOTIDE SEQUENCE [LARGE SCALE GENOMIC DNA]</scope>
    <source>
        <strain evidence="1 2">DSM 17494</strain>
    </source>
</reference>
<comment type="caution">
    <text evidence="1">The sequence shown here is derived from an EMBL/GenBank/DDBJ whole genome shotgun (WGS) entry which is preliminary data.</text>
</comment>
<sequence length="57" mass="6204">MDLNELFFRHQISLVRASAAAGVEARYAHRELANGYARRIAQAQAGTREIAGAGIYA</sequence>
<protein>
    <submittedName>
        <fullName evidence="1">Uncharacterized protein</fullName>
    </submittedName>
</protein>
<evidence type="ECO:0000313" key="2">
    <source>
        <dbReference type="Proteomes" id="UP000197783"/>
    </source>
</evidence>
<accession>A0A245ZJE8</accession>
<organism evidence="1 2">
    <name type="scientific">Sphingomonas mucosissima</name>
    <dbReference type="NCBI Taxonomy" id="370959"/>
    <lineage>
        <taxon>Bacteria</taxon>
        <taxon>Pseudomonadati</taxon>
        <taxon>Pseudomonadota</taxon>
        <taxon>Alphaproteobacteria</taxon>
        <taxon>Sphingomonadales</taxon>
        <taxon>Sphingomonadaceae</taxon>
        <taxon>Sphingomonas</taxon>
    </lineage>
</organism>
<dbReference type="RefSeq" id="WP_169715699.1">
    <property type="nucleotide sequence ID" value="NZ_NBBJ01000003.1"/>
</dbReference>
<dbReference type="EMBL" id="NBBJ01000003">
    <property type="protein sequence ID" value="OWK29870.1"/>
    <property type="molecule type" value="Genomic_DNA"/>
</dbReference>
<dbReference type="Proteomes" id="UP000197783">
    <property type="component" value="Unassembled WGS sequence"/>
</dbReference>
<name>A0A245ZJE8_9SPHN</name>